<proteinExistence type="predicted"/>
<evidence type="ECO:0000313" key="3">
    <source>
        <dbReference type="EMBL" id="GAA4636768.1"/>
    </source>
</evidence>
<keyword evidence="2" id="KW-0472">Membrane</keyword>
<feature type="transmembrane region" description="Helical" evidence="2">
    <location>
        <begin position="160"/>
        <end position="181"/>
    </location>
</feature>
<sequence length="247" mass="26024">MTSSAKAGRPASARANRLVPAGLLLLTAVPVIAGMARLTQLAGGAKITPENARFFASPVPVVVHIVSVTLFSVLGVLQFVPGLRRRKPGLHRVAGRVLVPSGLAAALSGLWMTLFYPRPDDTGDALTGLRLIFGSAMVVSIVLGFAAIRRWRVARHRAWMIRGYAIGMGAGTQVLTHLPWVLIVGTPGKPSKAALMAAGWLINLAVAEWVIRRRGPLRTSPAPAVVSGAGRDRPPARVAAAHPSSEE</sequence>
<protein>
    <submittedName>
        <fullName evidence="3">DUF2306 domain-containing protein</fullName>
    </submittedName>
</protein>
<feature type="transmembrane region" description="Helical" evidence="2">
    <location>
        <begin position="97"/>
        <end position="116"/>
    </location>
</feature>
<keyword evidence="4" id="KW-1185">Reference proteome</keyword>
<feature type="transmembrane region" description="Helical" evidence="2">
    <location>
        <begin position="193"/>
        <end position="211"/>
    </location>
</feature>
<feature type="transmembrane region" description="Helical" evidence="2">
    <location>
        <begin position="128"/>
        <end position="148"/>
    </location>
</feature>
<name>A0ABP8UPK5_9ACTN</name>
<keyword evidence="2" id="KW-1133">Transmembrane helix</keyword>
<dbReference type="Proteomes" id="UP001501442">
    <property type="component" value="Unassembled WGS sequence"/>
</dbReference>
<dbReference type="RefSeq" id="WP_345439735.1">
    <property type="nucleotide sequence ID" value="NZ_BAABHK010000018.1"/>
</dbReference>
<gene>
    <name evidence="3" type="ORF">GCM10023196_087820</name>
</gene>
<feature type="region of interest" description="Disordered" evidence="1">
    <location>
        <begin position="219"/>
        <end position="247"/>
    </location>
</feature>
<organism evidence="3 4">
    <name type="scientific">Actinoallomurus vinaceus</name>
    <dbReference type="NCBI Taxonomy" id="1080074"/>
    <lineage>
        <taxon>Bacteria</taxon>
        <taxon>Bacillati</taxon>
        <taxon>Actinomycetota</taxon>
        <taxon>Actinomycetes</taxon>
        <taxon>Streptosporangiales</taxon>
        <taxon>Thermomonosporaceae</taxon>
        <taxon>Actinoallomurus</taxon>
    </lineage>
</organism>
<evidence type="ECO:0000256" key="2">
    <source>
        <dbReference type="SAM" id="Phobius"/>
    </source>
</evidence>
<comment type="caution">
    <text evidence="3">The sequence shown here is derived from an EMBL/GenBank/DDBJ whole genome shotgun (WGS) entry which is preliminary data.</text>
</comment>
<dbReference type="InterPro" id="IPR018750">
    <property type="entry name" value="DUF2306_membrane"/>
</dbReference>
<reference evidence="4" key="1">
    <citation type="journal article" date="2019" name="Int. J. Syst. Evol. Microbiol.">
        <title>The Global Catalogue of Microorganisms (GCM) 10K type strain sequencing project: providing services to taxonomists for standard genome sequencing and annotation.</title>
        <authorList>
            <consortium name="The Broad Institute Genomics Platform"/>
            <consortium name="The Broad Institute Genome Sequencing Center for Infectious Disease"/>
            <person name="Wu L."/>
            <person name="Ma J."/>
        </authorList>
    </citation>
    <scope>NUCLEOTIDE SEQUENCE [LARGE SCALE GENOMIC DNA]</scope>
    <source>
        <strain evidence="4">JCM 17939</strain>
    </source>
</reference>
<evidence type="ECO:0000313" key="4">
    <source>
        <dbReference type="Proteomes" id="UP001501442"/>
    </source>
</evidence>
<evidence type="ECO:0000256" key="1">
    <source>
        <dbReference type="SAM" id="MobiDB-lite"/>
    </source>
</evidence>
<accession>A0ABP8UPK5</accession>
<dbReference type="EMBL" id="BAABHK010000018">
    <property type="protein sequence ID" value="GAA4636768.1"/>
    <property type="molecule type" value="Genomic_DNA"/>
</dbReference>
<dbReference type="Pfam" id="PF10067">
    <property type="entry name" value="DUF2306"/>
    <property type="match status" value="1"/>
</dbReference>
<keyword evidence="2" id="KW-0812">Transmembrane</keyword>
<feature type="transmembrane region" description="Helical" evidence="2">
    <location>
        <begin position="54"/>
        <end position="77"/>
    </location>
</feature>